<evidence type="ECO:0000313" key="9">
    <source>
        <dbReference type="Proteomes" id="UP000051084"/>
    </source>
</evidence>
<name>A0A0R1UQW3_9LACO</name>
<keyword evidence="2" id="KW-1003">Cell membrane</keyword>
<evidence type="ECO:0000256" key="1">
    <source>
        <dbReference type="ARBA" id="ARBA00004162"/>
    </source>
</evidence>
<keyword evidence="9" id="KW-1185">Reference proteome</keyword>
<sequence length="82" mass="9196">MSSKKLYRSRDNKMIAGVCGGIADYLGWDATFVRVIYVLLSVCSVAFPGILVYILLAIIIPERPNHVEKSFDDVINGEFEEK</sequence>
<evidence type="ECO:0000313" key="8">
    <source>
        <dbReference type="EMBL" id="KRL93994.1"/>
    </source>
</evidence>
<proteinExistence type="predicted"/>
<dbReference type="RefSeq" id="WP_054652830.1">
    <property type="nucleotide sequence ID" value="NZ_AZGC01000039.1"/>
</dbReference>
<reference evidence="8 9" key="1">
    <citation type="journal article" date="2015" name="Genome Announc.">
        <title>Expanding the biotechnology potential of lactobacilli through comparative genomics of 213 strains and associated genera.</title>
        <authorList>
            <person name="Sun Z."/>
            <person name="Harris H.M."/>
            <person name="McCann A."/>
            <person name="Guo C."/>
            <person name="Argimon S."/>
            <person name="Zhang W."/>
            <person name="Yang X."/>
            <person name="Jeffery I.B."/>
            <person name="Cooney J.C."/>
            <person name="Kagawa T.F."/>
            <person name="Liu W."/>
            <person name="Song Y."/>
            <person name="Salvetti E."/>
            <person name="Wrobel A."/>
            <person name="Rasinkangas P."/>
            <person name="Parkhill J."/>
            <person name="Rea M.C."/>
            <person name="O'Sullivan O."/>
            <person name="Ritari J."/>
            <person name="Douillard F.P."/>
            <person name="Paul Ross R."/>
            <person name="Yang R."/>
            <person name="Briner A.E."/>
            <person name="Felis G.E."/>
            <person name="de Vos W.M."/>
            <person name="Barrangou R."/>
            <person name="Klaenhammer T.R."/>
            <person name="Caufield P.W."/>
            <person name="Cui Y."/>
            <person name="Zhang H."/>
            <person name="O'Toole P.W."/>
        </authorList>
    </citation>
    <scope>NUCLEOTIDE SEQUENCE [LARGE SCALE GENOMIC DNA]</scope>
    <source>
        <strain evidence="8 9">DSM 18793</strain>
    </source>
</reference>
<feature type="transmembrane region" description="Helical" evidence="6">
    <location>
        <begin position="34"/>
        <end position="60"/>
    </location>
</feature>
<gene>
    <name evidence="8" type="ORF">FC21_GL001466</name>
</gene>
<dbReference type="GO" id="GO:0005886">
    <property type="term" value="C:plasma membrane"/>
    <property type="evidence" value="ECO:0007669"/>
    <property type="project" value="UniProtKB-SubCell"/>
</dbReference>
<dbReference type="PANTHER" id="PTHR33885:SF3">
    <property type="entry name" value="PHAGE SHOCK PROTEIN C"/>
    <property type="match status" value="1"/>
</dbReference>
<comment type="subcellular location">
    <subcellularLocation>
        <location evidence="1">Cell membrane</location>
        <topology evidence="1">Single-pass membrane protein</topology>
    </subcellularLocation>
</comment>
<evidence type="ECO:0000256" key="3">
    <source>
        <dbReference type="ARBA" id="ARBA00022692"/>
    </source>
</evidence>
<evidence type="ECO:0000259" key="7">
    <source>
        <dbReference type="Pfam" id="PF04024"/>
    </source>
</evidence>
<protein>
    <recommendedName>
        <fullName evidence="7">Phage shock protein PspC N-terminal domain-containing protein</fullName>
    </recommendedName>
</protein>
<evidence type="ECO:0000256" key="4">
    <source>
        <dbReference type="ARBA" id="ARBA00022989"/>
    </source>
</evidence>
<evidence type="ECO:0000256" key="2">
    <source>
        <dbReference type="ARBA" id="ARBA00022475"/>
    </source>
</evidence>
<dbReference type="InterPro" id="IPR007168">
    <property type="entry name" value="Phageshock_PspC_N"/>
</dbReference>
<comment type="caution">
    <text evidence="8">The sequence shown here is derived from an EMBL/GenBank/DDBJ whole genome shotgun (WGS) entry which is preliminary data.</text>
</comment>
<accession>A0A0R1UQW3</accession>
<keyword evidence="3 6" id="KW-0812">Transmembrane</keyword>
<evidence type="ECO:0000256" key="6">
    <source>
        <dbReference type="SAM" id="Phobius"/>
    </source>
</evidence>
<keyword evidence="4 6" id="KW-1133">Transmembrane helix</keyword>
<dbReference type="EMBL" id="AZGC01000039">
    <property type="protein sequence ID" value="KRL93994.1"/>
    <property type="molecule type" value="Genomic_DNA"/>
</dbReference>
<dbReference type="Pfam" id="PF04024">
    <property type="entry name" value="PspC"/>
    <property type="match status" value="1"/>
</dbReference>
<dbReference type="PANTHER" id="PTHR33885">
    <property type="entry name" value="PHAGE SHOCK PROTEIN C"/>
    <property type="match status" value="1"/>
</dbReference>
<dbReference type="InterPro" id="IPR052027">
    <property type="entry name" value="PspC"/>
</dbReference>
<dbReference type="PATRIC" id="fig|1423742.4.peg.1519"/>
<evidence type="ECO:0000256" key="5">
    <source>
        <dbReference type="ARBA" id="ARBA00023136"/>
    </source>
</evidence>
<organism evidence="8 9">
    <name type="scientific">Limosilactobacillus equigenerosi DSM 18793 = JCM 14505</name>
    <dbReference type="NCBI Taxonomy" id="1423742"/>
    <lineage>
        <taxon>Bacteria</taxon>
        <taxon>Bacillati</taxon>
        <taxon>Bacillota</taxon>
        <taxon>Bacilli</taxon>
        <taxon>Lactobacillales</taxon>
        <taxon>Lactobacillaceae</taxon>
        <taxon>Limosilactobacillus</taxon>
    </lineage>
</organism>
<feature type="domain" description="Phage shock protein PspC N-terminal" evidence="7">
    <location>
        <begin position="4"/>
        <end position="62"/>
    </location>
</feature>
<dbReference type="Proteomes" id="UP000051084">
    <property type="component" value="Unassembled WGS sequence"/>
</dbReference>
<keyword evidence="5 6" id="KW-0472">Membrane</keyword>
<dbReference type="AlphaFoldDB" id="A0A0R1UQW3"/>
<dbReference type="STRING" id="417373.GCA_001570685_00556"/>
<dbReference type="OrthoDB" id="9815286at2"/>